<evidence type="ECO:0000256" key="1">
    <source>
        <dbReference type="SAM" id="Phobius"/>
    </source>
</evidence>
<sequence>MFFRYNLFGIVWALIIAVLTLTPGGEMVELNIWGKADIFTFAHVGFFAILVFLLCIGFTKQYKFKEIKERPEKFAVVFAVIFGFLLEFIQALIPNRSLEVIDLIANSIGCLTGYFIFFLVYKAGINLS</sequence>
<protein>
    <submittedName>
        <fullName evidence="3">VanZ family protein</fullName>
    </submittedName>
</protein>
<keyword evidence="1" id="KW-0472">Membrane</keyword>
<evidence type="ECO:0000313" key="3">
    <source>
        <dbReference type="EMBL" id="QCK14345.1"/>
    </source>
</evidence>
<proteinExistence type="predicted"/>
<keyword evidence="1" id="KW-0812">Transmembrane</keyword>
<evidence type="ECO:0000259" key="2">
    <source>
        <dbReference type="Pfam" id="PF04892"/>
    </source>
</evidence>
<evidence type="ECO:0000313" key="4">
    <source>
        <dbReference type="Proteomes" id="UP000298616"/>
    </source>
</evidence>
<gene>
    <name evidence="3" type="ORF">DCC35_06105</name>
</gene>
<keyword evidence="4" id="KW-1185">Reference proteome</keyword>
<dbReference type="PANTHER" id="PTHR28008:SF1">
    <property type="entry name" value="DOMAIN PROTEIN, PUTATIVE (AFU_ORTHOLOGUE AFUA_3G10980)-RELATED"/>
    <property type="match status" value="1"/>
</dbReference>
<dbReference type="KEGG" id="fpf:DCC35_06105"/>
<keyword evidence="1" id="KW-1133">Transmembrane helix</keyword>
<feature type="transmembrane region" description="Helical" evidence="1">
    <location>
        <begin position="40"/>
        <end position="62"/>
    </location>
</feature>
<dbReference type="RefSeq" id="WP_137089934.1">
    <property type="nucleotide sequence ID" value="NZ_CP028923.1"/>
</dbReference>
<dbReference type="InterPro" id="IPR006976">
    <property type="entry name" value="VanZ-like"/>
</dbReference>
<reference evidence="3 4" key="1">
    <citation type="submission" date="2018-04" db="EMBL/GenBank/DDBJ databases">
        <title>Complete genome uncultured novel isolate.</title>
        <authorList>
            <person name="Merlino G."/>
        </authorList>
    </citation>
    <scope>NUCLEOTIDE SEQUENCE [LARGE SCALE GENOMIC DNA]</scope>
    <source>
        <strain evidence="4">R1DC9</strain>
    </source>
</reference>
<dbReference type="AlphaFoldDB" id="A0A4D7JTX0"/>
<feature type="domain" description="VanZ-like" evidence="2">
    <location>
        <begin position="38"/>
        <end position="120"/>
    </location>
</feature>
<dbReference type="OrthoDB" id="982143at2"/>
<dbReference type="NCBIfam" id="NF037970">
    <property type="entry name" value="vanZ_1"/>
    <property type="match status" value="1"/>
</dbReference>
<dbReference type="Proteomes" id="UP000298616">
    <property type="component" value="Chromosome"/>
</dbReference>
<dbReference type="Pfam" id="PF04892">
    <property type="entry name" value="VanZ"/>
    <property type="match status" value="1"/>
</dbReference>
<accession>A0A4D7JTX0</accession>
<dbReference type="PANTHER" id="PTHR28008">
    <property type="entry name" value="DOMAIN PROTEIN, PUTATIVE (AFU_ORTHOLOGUE AFUA_3G10980)-RELATED"/>
    <property type="match status" value="1"/>
</dbReference>
<dbReference type="EMBL" id="CP028923">
    <property type="protein sequence ID" value="QCK14345.1"/>
    <property type="molecule type" value="Genomic_DNA"/>
</dbReference>
<feature type="transmembrane region" description="Helical" evidence="1">
    <location>
        <begin position="74"/>
        <end position="94"/>
    </location>
</feature>
<feature type="transmembrane region" description="Helical" evidence="1">
    <location>
        <begin position="100"/>
        <end position="121"/>
    </location>
</feature>
<name>A0A4D7JTX0_9BACT</name>
<organism evidence="3 4">
    <name type="scientific">Mangrovivirga cuniculi</name>
    <dbReference type="NCBI Taxonomy" id="2715131"/>
    <lineage>
        <taxon>Bacteria</taxon>
        <taxon>Pseudomonadati</taxon>
        <taxon>Bacteroidota</taxon>
        <taxon>Cytophagia</taxon>
        <taxon>Cytophagales</taxon>
        <taxon>Mangrovivirgaceae</taxon>
        <taxon>Mangrovivirga</taxon>
    </lineage>
</organism>